<dbReference type="PANTHER" id="PTHR35509">
    <property type="entry name" value="DOMAIN PROTEIN, PUTATIVE (DUF1995)-RELATED"/>
    <property type="match status" value="1"/>
</dbReference>
<name>A0ABR2YHF8_9CHLO</name>
<feature type="domain" description="DUF1995" evidence="1">
    <location>
        <begin position="26"/>
        <end position="245"/>
    </location>
</feature>
<dbReference type="InterPro" id="IPR018962">
    <property type="entry name" value="DUF1995"/>
</dbReference>
<accession>A0ABR2YHF8</accession>
<sequence>MRTKRFSRGCHAAQTDVISRSDDVLPNSFLEALEHAAQSTKAAIDSGADRCLVEILLLGLWDPSSGNLFAEEGDQQRFWKITRKFIEQMAIASGPGRIKALYPDMGVAAMLRNQWTDRDFEIAAISERSAVVEEDDLVVIAAVDPQGLNEAKRITAEASSSVPIILFNPRLASGDVGLGLNVRRMRNEFLSTFQITYSLRPVEDSGSVFRRFPGKWQVFKEDVSSPGRYVLASEFSNQPTGDDLDQIFGSEDNQADGQTGQGGVFDGTKSAVNGFVRFLNSLSK</sequence>
<dbReference type="Proteomes" id="UP001491310">
    <property type="component" value="Unassembled WGS sequence"/>
</dbReference>
<dbReference type="Pfam" id="PF09353">
    <property type="entry name" value="DUF1995"/>
    <property type="match status" value="1"/>
</dbReference>
<evidence type="ECO:0000259" key="1">
    <source>
        <dbReference type="Pfam" id="PF09353"/>
    </source>
</evidence>
<evidence type="ECO:0000313" key="2">
    <source>
        <dbReference type="EMBL" id="KAK9905597.1"/>
    </source>
</evidence>
<dbReference type="PANTHER" id="PTHR35509:SF1">
    <property type="entry name" value="DOMAIN PROTEIN, PUTATIVE (DUF1995)-RELATED"/>
    <property type="match status" value="1"/>
</dbReference>
<keyword evidence="3" id="KW-1185">Reference proteome</keyword>
<dbReference type="InterPro" id="IPR053021">
    <property type="entry name" value="Chloroplast_ADK"/>
</dbReference>
<reference evidence="2 3" key="1">
    <citation type="journal article" date="2024" name="Nat. Commun.">
        <title>Phylogenomics reveals the evolutionary origins of lichenization in chlorophyte algae.</title>
        <authorList>
            <person name="Puginier C."/>
            <person name="Libourel C."/>
            <person name="Otte J."/>
            <person name="Skaloud P."/>
            <person name="Haon M."/>
            <person name="Grisel S."/>
            <person name="Petersen M."/>
            <person name="Berrin J.G."/>
            <person name="Delaux P.M."/>
            <person name="Dal Grande F."/>
            <person name="Keller J."/>
        </authorList>
    </citation>
    <scope>NUCLEOTIDE SEQUENCE [LARGE SCALE GENOMIC DNA]</scope>
    <source>
        <strain evidence="2 3">SAG 216-7</strain>
    </source>
</reference>
<organism evidence="2 3">
    <name type="scientific">Coccomyxa subellipsoidea</name>
    <dbReference type="NCBI Taxonomy" id="248742"/>
    <lineage>
        <taxon>Eukaryota</taxon>
        <taxon>Viridiplantae</taxon>
        <taxon>Chlorophyta</taxon>
        <taxon>core chlorophytes</taxon>
        <taxon>Trebouxiophyceae</taxon>
        <taxon>Trebouxiophyceae incertae sedis</taxon>
        <taxon>Coccomyxaceae</taxon>
        <taxon>Coccomyxa</taxon>
    </lineage>
</organism>
<gene>
    <name evidence="2" type="ORF">WJX75_002721</name>
</gene>
<dbReference type="EMBL" id="JALJOT010000011">
    <property type="protein sequence ID" value="KAK9905597.1"/>
    <property type="molecule type" value="Genomic_DNA"/>
</dbReference>
<comment type="caution">
    <text evidence="2">The sequence shown here is derived from an EMBL/GenBank/DDBJ whole genome shotgun (WGS) entry which is preliminary data.</text>
</comment>
<proteinExistence type="predicted"/>
<evidence type="ECO:0000313" key="3">
    <source>
        <dbReference type="Proteomes" id="UP001491310"/>
    </source>
</evidence>
<protein>
    <recommendedName>
        <fullName evidence="1">DUF1995 domain-containing protein</fullName>
    </recommendedName>
</protein>